<evidence type="ECO:0000256" key="3">
    <source>
        <dbReference type="ARBA" id="ARBA00022475"/>
    </source>
</evidence>
<feature type="transmembrane region" description="Helical" evidence="7">
    <location>
        <begin position="212"/>
        <end position="231"/>
    </location>
</feature>
<dbReference type="GO" id="GO:0005886">
    <property type="term" value="C:plasma membrane"/>
    <property type="evidence" value="ECO:0007669"/>
    <property type="project" value="UniProtKB-SubCell"/>
</dbReference>
<dbReference type="Gene3D" id="1.20.1250.20">
    <property type="entry name" value="MFS general substrate transporter like domains"/>
    <property type="match status" value="1"/>
</dbReference>
<dbReference type="OrthoDB" id="2156306at2"/>
<comment type="subcellular location">
    <subcellularLocation>
        <location evidence="1">Cell membrane</location>
        <topology evidence="1">Multi-pass membrane protein</topology>
    </subcellularLocation>
</comment>
<comment type="caution">
    <text evidence="9">The sequence shown here is derived from an EMBL/GenBank/DDBJ whole genome shotgun (WGS) entry which is preliminary data.</text>
</comment>
<feature type="transmembrane region" description="Helical" evidence="7">
    <location>
        <begin position="339"/>
        <end position="361"/>
    </location>
</feature>
<evidence type="ECO:0000256" key="6">
    <source>
        <dbReference type="ARBA" id="ARBA00023136"/>
    </source>
</evidence>
<protein>
    <submittedName>
        <fullName evidence="9">MFS transporter</fullName>
    </submittedName>
</protein>
<feature type="transmembrane region" description="Helical" evidence="7">
    <location>
        <begin position="40"/>
        <end position="60"/>
    </location>
</feature>
<evidence type="ECO:0000313" key="10">
    <source>
        <dbReference type="Proteomes" id="UP000247416"/>
    </source>
</evidence>
<keyword evidence="4 7" id="KW-0812">Transmembrane</keyword>
<feature type="transmembrane region" description="Helical" evidence="7">
    <location>
        <begin position="160"/>
        <end position="180"/>
    </location>
</feature>
<keyword evidence="2" id="KW-0813">Transport</keyword>
<dbReference type="RefSeq" id="WP_107934526.1">
    <property type="nucleotide sequence ID" value="NZ_CP085009.1"/>
</dbReference>
<dbReference type="PANTHER" id="PTHR43266">
    <property type="entry name" value="MACROLIDE-EFFLUX PROTEIN"/>
    <property type="match status" value="1"/>
</dbReference>
<dbReference type="PROSITE" id="PS50850">
    <property type="entry name" value="MFS"/>
    <property type="match status" value="1"/>
</dbReference>
<dbReference type="PRINTS" id="PR01988">
    <property type="entry name" value="EXPORTERBACE"/>
</dbReference>
<evidence type="ECO:0000313" key="9">
    <source>
        <dbReference type="EMBL" id="PYF06772.1"/>
    </source>
</evidence>
<dbReference type="PANTHER" id="PTHR43266:SF7">
    <property type="entry name" value="TRANSPORTER, PUTATIVE-RELATED"/>
    <property type="match status" value="1"/>
</dbReference>
<feature type="transmembrane region" description="Helical" evidence="7">
    <location>
        <begin position="7"/>
        <end position="28"/>
    </location>
</feature>
<evidence type="ECO:0000256" key="7">
    <source>
        <dbReference type="SAM" id="Phobius"/>
    </source>
</evidence>
<keyword evidence="6 7" id="KW-0472">Membrane</keyword>
<dbReference type="CDD" id="cd06173">
    <property type="entry name" value="MFS_MefA_like"/>
    <property type="match status" value="1"/>
</dbReference>
<keyword evidence="5 7" id="KW-1133">Transmembrane helix</keyword>
<gene>
    <name evidence="9" type="ORF">BJ095_1074</name>
</gene>
<feature type="transmembrane region" description="Helical" evidence="7">
    <location>
        <begin position="302"/>
        <end position="327"/>
    </location>
</feature>
<dbReference type="AlphaFoldDB" id="A0A318TPJ4"/>
<dbReference type="InterPro" id="IPR020846">
    <property type="entry name" value="MFS_dom"/>
</dbReference>
<dbReference type="InterPro" id="IPR036259">
    <property type="entry name" value="MFS_trans_sf"/>
</dbReference>
<evidence type="ECO:0000259" key="8">
    <source>
        <dbReference type="PROSITE" id="PS50850"/>
    </source>
</evidence>
<proteinExistence type="predicted"/>
<evidence type="ECO:0000256" key="1">
    <source>
        <dbReference type="ARBA" id="ARBA00004651"/>
    </source>
</evidence>
<feature type="transmembrane region" description="Helical" evidence="7">
    <location>
        <begin position="130"/>
        <end position="154"/>
    </location>
</feature>
<evidence type="ECO:0000256" key="5">
    <source>
        <dbReference type="ARBA" id="ARBA00022989"/>
    </source>
</evidence>
<name>A0A318TPJ4_9BACL</name>
<dbReference type="InterPro" id="IPR022324">
    <property type="entry name" value="Bacilysin_exporter_BacE_put"/>
</dbReference>
<accession>A0A318TPJ4</accession>
<feature type="domain" description="Major facilitator superfamily (MFS) profile" evidence="8">
    <location>
        <begin position="1"/>
        <end position="395"/>
    </location>
</feature>
<dbReference type="Pfam" id="PF07690">
    <property type="entry name" value="MFS_1"/>
    <property type="match status" value="1"/>
</dbReference>
<sequence>MNVVRKYWLLLGGLGFSNLGNWIYLIALNLSVWHLTHSPAAVAGIYMVGPIARILSNLVAGSIIDRNNKRRLMIWSDIIRGILVFIMPFSTSIWLIYSLIFIANIASSFFGPSSTYVITKLVNDDDKQRFNALLSTINSGSFMIGPALAGGIIVLSNTSVAMWINSLTFFVCALAIYLLPKFDDVTSDKREIVRLHTIIEDFKVVWSFIRQLPALLYFLLLFNFALIIAFALDSQEMTFIKDVLDASDSVYGIIVSVAGVGAIIGGIFATTLVNKLSLKTYIGLGFSLTLLSYTVFYASNTLWLAIVSFVTLGLFMAFCNTGYATLYQKTIPTEIMGRFGSAINLLQSALQVTLTFVIGVLAEWYSLQITTVCFAAVGLLLACILYAHILVNKKALGLE</sequence>
<reference evidence="9 10" key="1">
    <citation type="submission" date="2018-06" db="EMBL/GenBank/DDBJ databases">
        <title>Genomic Encyclopedia of Archaeal and Bacterial Type Strains, Phase II (KMG-II): from individual species to whole genera.</title>
        <authorList>
            <person name="Goeker M."/>
        </authorList>
    </citation>
    <scope>NUCLEOTIDE SEQUENCE [LARGE SCALE GENOMIC DNA]</scope>
    <source>
        <strain evidence="9 10">KACC 16626</strain>
    </source>
</reference>
<keyword evidence="10" id="KW-1185">Reference proteome</keyword>
<feature type="transmembrane region" description="Helical" evidence="7">
    <location>
        <begin position="251"/>
        <end position="273"/>
    </location>
</feature>
<evidence type="ECO:0000256" key="2">
    <source>
        <dbReference type="ARBA" id="ARBA00022448"/>
    </source>
</evidence>
<dbReference type="SUPFAM" id="SSF103473">
    <property type="entry name" value="MFS general substrate transporter"/>
    <property type="match status" value="1"/>
</dbReference>
<evidence type="ECO:0000256" key="4">
    <source>
        <dbReference type="ARBA" id="ARBA00022692"/>
    </source>
</evidence>
<dbReference type="EMBL" id="QJTJ01000007">
    <property type="protein sequence ID" value="PYF06772.1"/>
    <property type="molecule type" value="Genomic_DNA"/>
</dbReference>
<dbReference type="InterPro" id="IPR011701">
    <property type="entry name" value="MFS"/>
</dbReference>
<organism evidence="9 10">
    <name type="scientific">Ureibacillus chungkukjangi</name>
    <dbReference type="NCBI Taxonomy" id="1202712"/>
    <lineage>
        <taxon>Bacteria</taxon>
        <taxon>Bacillati</taxon>
        <taxon>Bacillota</taxon>
        <taxon>Bacilli</taxon>
        <taxon>Bacillales</taxon>
        <taxon>Caryophanaceae</taxon>
        <taxon>Ureibacillus</taxon>
    </lineage>
</organism>
<feature type="transmembrane region" description="Helical" evidence="7">
    <location>
        <begin position="367"/>
        <end position="391"/>
    </location>
</feature>
<feature type="transmembrane region" description="Helical" evidence="7">
    <location>
        <begin position="280"/>
        <end position="296"/>
    </location>
</feature>
<keyword evidence="3" id="KW-1003">Cell membrane</keyword>
<dbReference type="Proteomes" id="UP000247416">
    <property type="component" value="Unassembled WGS sequence"/>
</dbReference>
<dbReference type="GO" id="GO:0022857">
    <property type="term" value="F:transmembrane transporter activity"/>
    <property type="evidence" value="ECO:0007669"/>
    <property type="project" value="InterPro"/>
</dbReference>